<organism evidence="2 3">
    <name type="scientific">Puccinia graminis f. sp. tritici</name>
    <dbReference type="NCBI Taxonomy" id="56615"/>
    <lineage>
        <taxon>Eukaryota</taxon>
        <taxon>Fungi</taxon>
        <taxon>Dikarya</taxon>
        <taxon>Basidiomycota</taxon>
        <taxon>Pucciniomycotina</taxon>
        <taxon>Pucciniomycetes</taxon>
        <taxon>Pucciniales</taxon>
        <taxon>Pucciniaceae</taxon>
        <taxon>Puccinia</taxon>
    </lineage>
</organism>
<evidence type="ECO:0000256" key="1">
    <source>
        <dbReference type="SAM" id="MobiDB-lite"/>
    </source>
</evidence>
<accession>A0A5B0N3E6</accession>
<feature type="region of interest" description="Disordered" evidence="1">
    <location>
        <begin position="1"/>
        <end position="34"/>
    </location>
</feature>
<comment type="caution">
    <text evidence="2">The sequence shown here is derived from an EMBL/GenBank/DDBJ whole genome shotgun (WGS) entry which is preliminary data.</text>
</comment>
<dbReference type="AlphaFoldDB" id="A0A5B0N3E6"/>
<reference evidence="2 3" key="1">
    <citation type="submission" date="2019-05" db="EMBL/GenBank/DDBJ databases">
        <title>Emergence of the Ug99 lineage of the wheat stem rust pathogen through somatic hybridization.</title>
        <authorList>
            <person name="Li F."/>
            <person name="Upadhyaya N.M."/>
            <person name="Sperschneider J."/>
            <person name="Matny O."/>
            <person name="Nguyen-Phuc H."/>
            <person name="Mago R."/>
            <person name="Raley C."/>
            <person name="Miller M.E."/>
            <person name="Silverstein K.A.T."/>
            <person name="Henningsen E."/>
            <person name="Hirsch C.D."/>
            <person name="Visser B."/>
            <person name="Pretorius Z.A."/>
            <person name="Steffenson B.J."/>
            <person name="Schwessinger B."/>
            <person name="Dodds P.N."/>
            <person name="Figueroa M."/>
        </authorList>
    </citation>
    <scope>NUCLEOTIDE SEQUENCE [LARGE SCALE GENOMIC DNA]</scope>
    <source>
        <strain evidence="2">21-0</strain>
    </source>
</reference>
<evidence type="ECO:0000313" key="2">
    <source>
        <dbReference type="EMBL" id="KAA1082650.1"/>
    </source>
</evidence>
<proteinExistence type="predicted"/>
<keyword evidence="3" id="KW-1185">Reference proteome</keyword>
<name>A0A5B0N3E6_PUCGR</name>
<sequence>MPDGLSRRPPDPDEEDSPSFDEDEESMRPHPGFGTKAAFSVQLLGTTAKLGEEVLDQDVDVPKTLLAGWIDSVTS</sequence>
<feature type="compositionally biased region" description="Acidic residues" evidence="1">
    <location>
        <begin position="12"/>
        <end position="25"/>
    </location>
</feature>
<dbReference type="EMBL" id="VSWC01000119">
    <property type="protein sequence ID" value="KAA1082650.1"/>
    <property type="molecule type" value="Genomic_DNA"/>
</dbReference>
<evidence type="ECO:0000313" key="3">
    <source>
        <dbReference type="Proteomes" id="UP000324748"/>
    </source>
</evidence>
<protein>
    <submittedName>
        <fullName evidence="2">Uncharacterized protein</fullName>
    </submittedName>
</protein>
<gene>
    <name evidence="2" type="ORF">PGT21_009317</name>
</gene>
<feature type="compositionally biased region" description="Basic and acidic residues" evidence="1">
    <location>
        <begin position="1"/>
        <end position="11"/>
    </location>
</feature>
<dbReference type="Proteomes" id="UP000324748">
    <property type="component" value="Unassembled WGS sequence"/>
</dbReference>